<dbReference type="EMBL" id="PITI01000010">
    <property type="protein sequence ID" value="TBU09669.1"/>
    <property type="molecule type" value="Genomic_DNA"/>
</dbReference>
<evidence type="ECO:0000313" key="2">
    <source>
        <dbReference type="EMBL" id="TBU09669.1"/>
    </source>
</evidence>
<dbReference type="AlphaFoldDB" id="A0A4Q9LMM0"/>
<dbReference type="VEuPathDB" id="MicrosporidiaDB:CWI36_0007p0030"/>
<keyword evidence="4" id="KW-1185">Reference proteome</keyword>
<dbReference type="VEuPathDB" id="MicrosporidiaDB:CWI36_0010p0030"/>
<dbReference type="VEuPathDB" id="MicrosporidiaDB:CWI39_0145p0030"/>
<evidence type="ECO:0000313" key="5">
    <source>
        <dbReference type="Proteomes" id="UP000293045"/>
    </source>
</evidence>
<dbReference type="Proteomes" id="UP000291404">
    <property type="component" value="Unassembled WGS sequence"/>
</dbReference>
<name>A0A4Q9LMM0_9MICR</name>
<dbReference type="EMBL" id="PIXR01000145">
    <property type="protein sequence ID" value="TBU08745.1"/>
    <property type="molecule type" value="Genomic_DNA"/>
</dbReference>
<evidence type="ECO:0000313" key="3">
    <source>
        <dbReference type="EMBL" id="TBU09697.1"/>
    </source>
</evidence>
<evidence type="ECO:0000313" key="4">
    <source>
        <dbReference type="Proteomes" id="UP000291404"/>
    </source>
</evidence>
<gene>
    <name evidence="3" type="ORF">CWI36_0007p0030</name>
    <name evidence="2" type="ORF">CWI36_0010p0030</name>
    <name evidence="1" type="ORF">CWI39_0145p0030</name>
</gene>
<dbReference type="EMBL" id="PITI01000007">
    <property type="protein sequence ID" value="TBU09697.1"/>
    <property type="molecule type" value="Genomic_DNA"/>
</dbReference>
<evidence type="ECO:0000313" key="1">
    <source>
        <dbReference type="EMBL" id="TBU08745.1"/>
    </source>
</evidence>
<organism evidence="1 5">
    <name type="scientific">Hamiltosporidium magnivora</name>
    <dbReference type="NCBI Taxonomy" id="148818"/>
    <lineage>
        <taxon>Eukaryota</taxon>
        <taxon>Fungi</taxon>
        <taxon>Fungi incertae sedis</taxon>
        <taxon>Microsporidia</taxon>
        <taxon>Dubosqiidae</taxon>
        <taxon>Hamiltosporidium</taxon>
    </lineage>
</organism>
<proteinExistence type="predicted"/>
<reference evidence="4 5" key="1">
    <citation type="submission" date="2017-12" db="EMBL/GenBank/DDBJ databases">
        <authorList>
            <person name="Pombert J.-F."/>
            <person name="Haag K.L."/>
            <person name="Ebert D."/>
        </authorList>
    </citation>
    <scope>NUCLEOTIDE SEQUENCE [LARGE SCALE GENOMIC DNA]</scope>
    <source>
        <strain evidence="2">BE-OM-2</strain>
        <strain evidence="1">IL-BN-2</strain>
    </source>
</reference>
<sequence length="219" mass="25803">MDILLKRPYHMDDRIRKLKKMRIFDLIEVSKFGHGSFIRKNKESRSSTIIDINITEAHKLKKDADKIIKNDHNEAVKLYVKSLFRYIRGFVEVENEKSCLEAIKGWKSLCMFITSICSLMNVESDSKYLAMFQYVLYIVKYHYLALESSIVLRKVKGTKDVNFNKDFLYFLTEYTSLHEISSLSRIKNFNLVSVKNLEEFVKSDLEFIVGENDFHTILD</sequence>
<comment type="caution">
    <text evidence="1">The sequence shown here is derived from an EMBL/GenBank/DDBJ whole genome shotgun (WGS) entry which is preliminary data.</text>
</comment>
<protein>
    <submittedName>
        <fullName evidence="1">Uncharacterized protein</fullName>
    </submittedName>
</protein>
<accession>A0A4Q9LMM0</accession>
<dbReference type="Proteomes" id="UP000293045">
    <property type="component" value="Unassembled WGS sequence"/>
</dbReference>